<gene>
    <name evidence="7" type="ORF">PAECIP111802_00517</name>
</gene>
<keyword evidence="4" id="KW-0564">Palmitate</keyword>
<dbReference type="PANTHER" id="PTHR43649:SF33">
    <property type="entry name" value="POLYGALACTURONAN_RHAMNOGALACTURONAN-BINDING PROTEIN YTCQ"/>
    <property type="match status" value="1"/>
</dbReference>
<keyword evidence="1" id="KW-1003">Cell membrane</keyword>
<evidence type="ECO:0000256" key="4">
    <source>
        <dbReference type="ARBA" id="ARBA00023139"/>
    </source>
</evidence>
<keyword evidence="2 6" id="KW-0732">Signal</keyword>
<keyword evidence="5" id="KW-0449">Lipoprotein</keyword>
<keyword evidence="8" id="KW-1185">Reference proteome</keyword>
<evidence type="ECO:0000256" key="2">
    <source>
        <dbReference type="ARBA" id="ARBA00022729"/>
    </source>
</evidence>
<feature type="chain" id="PRO_5046845287" description="Extracellular solute-binding protein" evidence="6">
    <location>
        <begin position="24"/>
        <end position="445"/>
    </location>
</feature>
<evidence type="ECO:0000313" key="8">
    <source>
        <dbReference type="Proteomes" id="UP000730618"/>
    </source>
</evidence>
<protein>
    <recommendedName>
        <fullName evidence="9">Extracellular solute-binding protein</fullName>
    </recommendedName>
</protein>
<evidence type="ECO:0000313" key="7">
    <source>
        <dbReference type="EMBL" id="CAG7618426.1"/>
    </source>
</evidence>
<dbReference type="InterPro" id="IPR006059">
    <property type="entry name" value="SBP"/>
</dbReference>
<reference evidence="7 8" key="1">
    <citation type="submission" date="2021-06" db="EMBL/GenBank/DDBJ databases">
        <authorList>
            <person name="Criscuolo A."/>
        </authorList>
    </citation>
    <scope>NUCLEOTIDE SEQUENCE [LARGE SCALE GENOMIC DNA]</scope>
    <source>
        <strain evidence="8">CIP 111802</strain>
    </source>
</reference>
<evidence type="ECO:0008006" key="9">
    <source>
        <dbReference type="Google" id="ProtNLM"/>
    </source>
</evidence>
<organism evidence="7 8">
    <name type="scientific">Paenibacillus allorhizosphaerae</name>
    <dbReference type="NCBI Taxonomy" id="2849866"/>
    <lineage>
        <taxon>Bacteria</taxon>
        <taxon>Bacillati</taxon>
        <taxon>Bacillota</taxon>
        <taxon>Bacilli</taxon>
        <taxon>Bacillales</taxon>
        <taxon>Paenibacillaceae</taxon>
        <taxon>Paenibacillus</taxon>
    </lineage>
</organism>
<accession>A0ABM8VB48</accession>
<evidence type="ECO:0000256" key="3">
    <source>
        <dbReference type="ARBA" id="ARBA00023136"/>
    </source>
</evidence>
<dbReference type="RefSeq" id="WP_218096875.1">
    <property type="nucleotide sequence ID" value="NZ_CAJVCE010000001.1"/>
</dbReference>
<evidence type="ECO:0000256" key="5">
    <source>
        <dbReference type="ARBA" id="ARBA00023288"/>
    </source>
</evidence>
<name>A0ABM8VB48_9BACL</name>
<dbReference type="Proteomes" id="UP000730618">
    <property type="component" value="Unassembled WGS sequence"/>
</dbReference>
<feature type="signal peptide" evidence="6">
    <location>
        <begin position="1"/>
        <end position="23"/>
    </location>
</feature>
<sequence length="445" mass="49561">MARRMLKCIASLSCILSMTAACSGQTAPNPGADPKSPNPPGATKEPVELTFYYMYADSNEEQFMKEHGSLIQKKYPNFSFKFLQNTKGNSLQDIIASKTNIDVFITINPSMMSIKDVELDGDISDLVKKYAFDLGRFDPAIIEGLRKVGEGKLPGLPFKVNTLGLFYNKDIFDKFGVPYPKDGMTWDEVNETAKKLTRVDGGVNYRGFGIRTWGQLLQLNQMSLKLVDAGTKKSTVNNEMWKQYLAKFTPLFQMSGYEPTSALLQDAKQNDLFFKEKSLAMLVQMNSDYPKAYQKLDINWDVTTFPTFKEKPGVGPQPDVVYYALSANSKHRDEAFLAMAEMTTDAVQLERSRLGNPSVLKSPAIRDAFGADAPDLNGKNKKALVPEKYAEPTQYTKYNSKVVAPLAGGFRNIILGTKDANTALRETEEKANKDIETMDGPQPAK</sequence>
<dbReference type="PROSITE" id="PS51257">
    <property type="entry name" value="PROKAR_LIPOPROTEIN"/>
    <property type="match status" value="1"/>
</dbReference>
<dbReference type="EMBL" id="CAJVCE010000001">
    <property type="protein sequence ID" value="CAG7618426.1"/>
    <property type="molecule type" value="Genomic_DNA"/>
</dbReference>
<keyword evidence="3" id="KW-0472">Membrane</keyword>
<dbReference type="PANTHER" id="PTHR43649">
    <property type="entry name" value="ARABINOSE-BINDING PROTEIN-RELATED"/>
    <property type="match status" value="1"/>
</dbReference>
<proteinExistence type="predicted"/>
<comment type="caution">
    <text evidence="7">The sequence shown here is derived from an EMBL/GenBank/DDBJ whole genome shotgun (WGS) entry which is preliminary data.</text>
</comment>
<dbReference type="Pfam" id="PF01547">
    <property type="entry name" value="SBP_bac_1"/>
    <property type="match status" value="1"/>
</dbReference>
<dbReference type="InterPro" id="IPR050490">
    <property type="entry name" value="Bact_solute-bd_prot1"/>
</dbReference>
<evidence type="ECO:0000256" key="1">
    <source>
        <dbReference type="ARBA" id="ARBA00022475"/>
    </source>
</evidence>
<evidence type="ECO:0000256" key="6">
    <source>
        <dbReference type="SAM" id="SignalP"/>
    </source>
</evidence>